<feature type="transmembrane region" description="Helical" evidence="1">
    <location>
        <begin position="62"/>
        <end position="87"/>
    </location>
</feature>
<proteinExistence type="predicted"/>
<feature type="transmembrane region" description="Helical" evidence="1">
    <location>
        <begin position="162"/>
        <end position="178"/>
    </location>
</feature>
<keyword evidence="1" id="KW-0472">Membrane</keyword>
<feature type="transmembrane region" description="Helical" evidence="1">
    <location>
        <begin position="138"/>
        <end position="156"/>
    </location>
</feature>
<keyword evidence="1" id="KW-0812">Transmembrane</keyword>
<dbReference type="Proteomes" id="UP000711047">
    <property type="component" value="Unassembled WGS sequence"/>
</dbReference>
<comment type="caution">
    <text evidence="2">The sequence shown here is derived from an EMBL/GenBank/DDBJ whole genome shotgun (WGS) entry which is preliminary data.</text>
</comment>
<keyword evidence="3" id="KW-1185">Reference proteome</keyword>
<feature type="transmembrane region" description="Helical" evidence="1">
    <location>
        <begin position="12"/>
        <end position="29"/>
    </location>
</feature>
<feature type="transmembrane region" description="Helical" evidence="1">
    <location>
        <begin position="35"/>
        <end position="55"/>
    </location>
</feature>
<accession>A0ABX2DGP1</accession>
<evidence type="ECO:0000313" key="2">
    <source>
        <dbReference type="EMBL" id="NQX43781.1"/>
    </source>
</evidence>
<keyword evidence="1" id="KW-1133">Transmembrane helix</keyword>
<name>A0ABX2DGP1_9BACL</name>
<evidence type="ECO:0000256" key="1">
    <source>
        <dbReference type="SAM" id="Phobius"/>
    </source>
</evidence>
<sequence length="184" mass="20868">MSIFRFKTSDYALQILVVVTLMNLQSFILRNELSLSYLVPLINVLFITFLFSTVVRVSLLGSLTIASAGLVVFGFIQTMLAIVLFGSINAVDASLANGYALQMSTAIIGLLLSWFLYRFGYGFSYDFERFRMKYERMMIILTISVFMTSVALVLYLNQILNVIIVLVIALLFFLKYAITKEKEL</sequence>
<dbReference type="EMBL" id="JABMKX010000001">
    <property type="protein sequence ID" value="NQX43781.1"/>
    <property type="molecule type" value="Genomic_DNA"/>
</dbReference>
<protein>
    <submittedName>
        <fullName evidence="2">Uncharacterized protein</fullName>
    </submittedName>
</protein>
<gene>
    <name evidence="2" type="ORF">HQN87_00430</name>
</gene>
<evidence type="ECO:0000313" key="3">
    <source>
        <dbReference type="Proteomes" id="UP000711047"/>
    </source>
</evidence>
<organism evidence="2 3">
    <name type="scientific">Paenibacillus tritici</name>
    <dbReference type="NCBI Taxonomy" id="1873425"/>
    <lineage>
        <taxon>Bacteria</taxon>
        <taxon>Bacillati</taxon>
        <taxon>Bacillota</taxon>
        <taxon>Bacilli</taxon>
        <taxon>Bacillales</taxon>
        <taxon>Paenibacillaceae</taxon>
        <taxon>Paenibacillus</taxon>
    </lineage>
</organism>
<feature type="transmembrane region" description="Helical" evidence="1">
    <location>
        <begin position="99"/>
        <end position="117"/>
    </location>
</feature>
<reference evidence="2 3" key="1">
    <citation type="submission" date="2020-05" db="EMBL/GenBank/DDBJ databases">
        <title>Paenibacillus glebae, sp. nov., Paenibacillus humi sp. nov., Paenibacillus pedi sp. nov., Paenibacillus terrestris sp. nov. and Paenibacillus terricola sp. nov., isolated from a forest top soil sample.</title>
        <authorList>
            <person name="Qi S."/>
            <person name="Carlier A."/>
            <person name="Cnockaert M."/>
            <person name="Vandamme P."/>
        </authorList>
    </citation>
    <scope>NUCLEOTIDE SEQUENCE [LARGE SCALE GENOMIC DNA]</scope>
    <source>
        <strain evidence="2 3">LMG 29502</strain>
    </source>
</reference>